<protein>
    <submittedName>
        <fullName evidence="1">Uncharacterized protein YjdB</fullName>
    </submittedName>
</protein>
<comment type="caution">
    <text evidence="1">The sequence shown here is derived from an EMBL/GenBank/DDBJ whole genome shotgun (WGS) entry which is preliminary data.</text>
</comment>
<accession>A0ACC6L438</accession>
<evidence type="ECO:0000313" key="1">
    <source>
        <dbReference type="EMBL" id="MDR6786266.1"/>
    </source>
</evidence>
<organism evidence="1 2">
    <name type="scientific">Pedobacter africanus</name>
    <dbReference type="NCBI Taxonomy" id="151894"/>
    <lineage>
        <taxon>Bacteria</taxon>
        <taxon>Pseudomonadati</taxon>
        <taxon>Bacteroidota</taxon>
        <taxon>Sphingobacteriia</taxon>
        <taxon>Sphingobacteriales</taxon>
        <taxon>Sphingobacteriaceae</taxon>
        <taxon>Pedobacter</taxon>
    </lineage>
</organism>
<evidence type="ECO:0000313" key="2">
    <source>
        <dbReference type="Proteomes" id="UP001246858"/>
    </source>
</evidence>
<sequence length="288" mass="30887">MLAILTVRKPLGYRVMLLLLIILSACSRNMDIPGPTLVTQIQFKENLITVAVGKSAELKVLHSPSELNPPDYDWSVSDANVVRVENGIVYGLKAGETEVSVSAQYLGLSARIKIRVVPAAPVPVESVSLNLQQINVPVAEGARLVSRILPANATDQQVVWSSADPQIADVDEGIVLGIKEGTTTISVTTADGQKTAACQVRVTPIQVHRIILSTTRLALLKEQKYTLATTVLPNEAKDKSLKWNSSNVSVATVDQQGEVMAKGKGTAFIWAVSVSNPRAQAACQVMVE</sequence>
<dbReference type="Proteomes" id="UP001246858">
    <property type="component" value="Unassembled WGS sequence"/>
</dbReference>
<dbReference type="EMBL" id="JAVDTF010000006">
    <property type="protein sequence ID" value="MDR6786266.1"/>
    <property type="molecule type" value="Genomic_DNA"/>
</dbReference>
<gene>
    <name evidence="1" type="ORF">J2X78_004859</name>
</gene>
<keyword evidence="2" id="KW-1185">Reference proteome</keyword>
<proteinExistence type="predicted"/>
<reference evidence="1" key="1">
    <citation type="submission" date="2023-07" db="EMBL/GenBank/DDBJ databases">
        <title>Sorghum-associated microbial communities from plants grown in Nebraska, USA.</title>
        <authorList>
            <person name="Schachtman D."/>
        </authorList>
    </citation>
    <scope>NUCLEOTIDE SEQUENCE</scope>
    <source>
        <strain evidence="1">2697</strain>
    </source>
</reference>
<name>A0ACC6L438_9SPHI</name>